<reference evidence="4 5" key="1">
    <citation type="submission" date="2019-12" db="EMBL/GenBank/DDBJ databases">
        <title>Enteriobacteria Tanzani isolates_8377-8380.</title>
        <authorList>
            <person name="Subbiah M."/>
            <person name="Call D."/>
        </authorList>
    </citation>
    <scope>NUCLEOTIDE SEQUENCE [LARGE SCALE GENOMIC DNA]</scope>
    <source>
        <strain evidence="4 5">8379wE6</strain>
    </source>
</reference>
<dbReference type="EMBL" id="WTQQ01000576">
    <property type="protein sequence ID" value="MWR90823.1"/>
    <property type="molecule type" value="Genomic_DNA"/>
</dbReference>
<evidence type="ECO:0000259" key="2">
    <source>
        <dbReference type="Pfam" id="PF01609"/>
    </source>
</evidence>
<dbReference type="Proteomes" id="UP000436482">
    <property type="component" value="Unassembled WGS sequence"/>
</dbReference>
<dbReference type="GO" id="GO:0006313">
    <property type="term" value="P:DNA transposition"/>
    <property type="evidence" value="ECO:0007669"/>
    <property type="project" value="InterPro"/>
</dbReference>
<dbReference type="Pfam" id="PF13808">
    <property type="entry name" value="DDE_Tnp_1_assoc"/>
    <property type="match status" value="1"/>
</dbReference>
<name>A0A6N8NLC1_ECOLX</name>
<gene>
    <name evidence="4" type="ORF">GP979_21385</name>
</gene>
<dbReference type="GO" id="GO:0004803">
    <property type="term" value="F:transposase activity"/>
    <property type="evidence" value="ECO:0007669"/>
    <property type="project" value="InterPro"/>
</dbReference>
<accession>A0A6N8NLC1</accession>
<dbReference type="PANTHER" id="PTHR30298:SF0">
    <property type="entry name" value="PROTEIN YBFL-RELATED"/>
    <property type="match status" value="1"/>
</dbReference>
<evidence type="ECO:0000256" key="1">
    <source>
        <dbReference type="ARBA" id="ARBA00010075"/>
    </source>
</evidence>
<organism evidence="4 5">
    <name type="scientific">Escherichia coli</name>
    <dbReference type="NCBI Taxonomy" id="562"/>
    <lineage>
        <taxon>Bacteria</taxon>
        <taxon>Pseudomonadati</taxon>
        <taxon>Pseudomonadota</taxon>
        <taxon>Gammaproteobacteria</taxon>
        <taxon>Enterobacterales</taxon>
        <taxon>Enterobacteriaceae</taxon>
        <taxon>Escherichia</taxon>
    </lineage>
</organism>
<dbReference type="Pfam" id="PF01609">
    <property type="entry name" value="DDE_Tnp_1"/>
    <property type="match status" value="1"/>
</dbReference>
<dbReference type="InterPro" id="IPR047647">
    <property type="entry name" value="ISAs1_transpos"/>
</dbReference>
<dbReference type="NCBIfam" id="NF033564">
    <property type="entry name" value="transpos_ISAs1"/>
    <property type="match status" value="1"/>
</dbReference>
<dbReference type="PANTHER" id="PTHR30298">
    <property type="entry name" value="H REPEAT-ASSOCIATED PREDICTED TRANSPOSASE"/>
    <property type="match status" value="1"/>
</dbReference>
<feature type="non-terminal residue" evidence="4">
    <location>
        <position position="206"/>
    </location>
</feature>
<dbReference type="InterPro" id="IPR032806">
    <property type="entry name" value="YbfD_N"/>
</dbReference>
<dbReference type="InterPro" id="IPR051698">
    <property type="entry name" value="Transposase_11-like"/>
</dbReference>
<dbReference type="GO" id="GO:0003677">
    <property type="term" value="F:DNA binding"/>
    <property type="evidence" value="ECO:0007669"/>
    <property type="project" value="InterPro"/>
</dbReference>
<proteinExistence type="inferred from homology"/>
<evidence type="ECO:0000259" key="3">
    <source>
        <dbReference type="Pfam" id="PF13808"/>
    </source>
</evidence>
<dbReference type="InterPro" id="IPR002559">
    <property type="entry name" value="Transposase_11"/>
</dbReference>
<comment type="caution">
    <text evidence="4">The sequence shown here is derived from an EMBL/GenBank/DDBJ whole genome shotgun (WGS) entry which is preliminary data.</text>
</comment>
<evidence type="ECO:0000313" key="4">
    <source>
        <dbReference type="EMBL" id="MWR90823.1"/>
    </source>
</evidence>
<comment type="similarity">
    <text evidence="1">Belongs to the transposase 11 family.</text>
</comment>
<evidence type="ECO:0000313" key="5">
    <source>
        <dbReference type="Proteomes" id="UP000436482"/>
    </source>
</evidence>
<sequence length="206" mass="23034">MSIQSLLDYISVIPDIRQQGKVKHKLSAILFLTVCAVIAGADEWQEIEDFGHERLEWLKKYGDFDNGIPVDDTIARVVSNIDSLAFEKMFIEWMQECHEITDGEIIAIDGKTIRGSFDKGKRKGAIHMVSAFSNENGVVLGQVKTEAKSNEITAIPELLNLLYLKKNLITIDAMGCQKDIASKIKDKKADYLLAVKGNQGKLHHAF</sequence>
<feature type="domain" description="H repeat-associated protein N-terminal" evidence="3">
    <location>
        <begin position="8"/>
        <end position="94"/>
    </location>
</feature>
<dbReference type="AlphaFoldDB" id="A0A6N8NLC1"/>
<feature type="domain" description="Transposase IS4-like" evidence="2">
    <location>
        <begin position="102"/>
        <end position="201"/>
    </location>
</feature>
<protein>
    <submittedName>
        <fullName evidence="4">ISAs1 family transposase</fullName>
    </submittedName>
</protein>